<protein>
    <recommendedName>
        <fullName evidence="9">Zn(2)-C6 fungal-type domain-containing protein</fullName>
    </recommendedName>
</protein>
<evidence type="ECO:0000256" key="4">
    <source>
        <dbReference type="ARBA" id="ARBA00023125"/>
    </source>
</evidence>
<evidence type="ECO:0000313" key="7">
    <source>
        <dbReference type="EMBL" id="ESZ95514.1"/>
    </source>
</evidence>
<dbReference type="GO" id="GO:0003677">
    <property type="term" value="F:DNA binding"/>
    <property type="evidence" value="ECO:0007669"/>
    <property type="project" value="UniProtKB-KW"/>
</dbReference>
<organism evidence="7 8">
    <name type="scientific">Sclerotinia borealis (strain F-4128)</name>
    <dbReference type="NCBI Taxonomy" id="1432307"/>
    <lineage>
        <taxon>Eukaryota</taxon>
        <taxon>Fungi</taxon>
        <taxon>Dikarya</taxon>
        <taxon>Ascomycota</taxon>
        <taxon>Pezizomycotina</taxon>
        <taxon>Leotiomycetes</taxon>
        <taxon>Helotiales</taxon>
        <taxon>Sclerotiniaceae</taxon>
        <taxon>Sclerotinia</taxon>
    </lineage>
</organism>
<evidence type="ECO:0000313" key="8">
    <source>
        <dbReference type="Proteomes" id="UP000019487"/>
    </source>
</evidence>
<dbReference type="InterPro" id="IPR052360">
    <property type="entry name" value="Transcr_Regulatory_Proteins"/>
</dbReference>
<evidence type="ECO:0000256" key="5">
    <source>
        <dbReference type="ARBA" id="ARBA00023163"/>
    </source>
</evidence>
<evidence type="ECO:0000256" key="3">
    <source>
        <dbReference type="ARBA" id="ARBA00023015"/>
    </source>
</evidence>
<gene>
    <name evidence="7" type="ORF">SBOR_4099</name>
</gene>
<evidence type="ECO:0000256" key="6">
    <source>
        <dbReference type="ARBA" id="ARBA00023242"/>
    </source>
</evidence>
<keyword evidence="5" id="KW-0804">Transcription</keyword>
<proteinExistence type="predicted"/>
<dbReference type="OrthoDB" id="2593732at2759"/>
<dbReference type="CDD" id="cd00067">
    <property type="entry name" value="GAL4"/>
    <property type="match status" value="1"/>
</dbReference>
<name>W9CLH7_SCLBF</name>
<dbReference type="PANTHER" id="PTHR36206">
    <property type="entry name" value="ASPERCRYPTIN BIOSYNTHESIS CLUSTER-SPECIFIC TRANSCRIPTION REGULATOR ATNN-RELATED"/>
    <property type="match status" value="1"/>
</dbReference>
<sequence length="499" mass="56106">MGEQKTVRAEDDDYKAIKESWGQVTTSISNMWNPRPNGLIRRVKCGEEKPFCMRCTSTGRNCDGYEVFTDLKKRNVTKTQPSISEGVQSTTLDDPLESIMLDFFRRHTAAEFAGDFSTEFWEKRVFQAATIEPSIRHGILALGAIHKNYTETYQKPQTLTENPTKAFAFRQYTKAIQILRKSIVREPHSLDMTLISCVLFICFDCLISDQAAALVHLKSGLKIIDNIHATNAPSSVAAQCARDYSPLLLVLGGQIAAFINPQAGVDRGAFWAAMKRAGCPTSQFTPFQSLEEARYSLRTLGADILHARHTNWNYVTEEIVTSEFGPMIRSHYMALENWSNRLNAFISRTPNNPDPNNSTPAKPIRNRGVSLLKAHHLLFSMNAAEPHIPGSKFEEMLDLSEALVKEDRAYWGVQSMPRFMVDTGLIVPLVYTAVRSTDVRHKRRAIEILAQAPGREGLWDTQSAVLIVEGELAAVGDRSPRLQIPYFHDEGEGNRWRKG</sequence>
<dbReference type="AlphaFoldDB" id="W9CLH7"/>
<evidence type="ECO:0000256" key="2">
    <source>
        <dbReference type="ARBA" id="ARBA00022833"/>
    </source>
</evidence>
<accession>W9CLH7</accession>
<dbReference type="EMBL" id="AYSA01000183">
    <property type="protein sequence ID" value="ESZ95514.1"/>
    <property type="molecule type" value="Genomic_DNA"/>
</dbReference>
<keyword evidence="8" id="KW-1185">Reference proteome</keyword>
<keyword evidence="2" id="KW-0862">Zinc</keyword>
<keyword evidence="1" id="KW-0479">Metal-binding</keyword>
<dbReference type="GO" id="GO:0000981">
    <property type="term" value="F:DNA-binding transcription factor activity, RNA polymerase II-specific"/>
    <property type="evidence" value="ECO:0007669"/>
    <property type="project" value="InterPro"/>
</dbReference>
<keyword evidence="6" id="KW-0539">Nucleus</keyword>
<keyword evidence="4" id="KW-0238">DNA-binding</keyword>
<dbReference type="HOGENOM" id="CLU_011409_2_2_1"/>
<reference evidence="7 8" key="1">
    <citation type="journal article" date="2014" name="Genome Announc.">
        <title>Draft genome sequence of Sclerotinia borealis, a psychrophilic plant pathogenic fungus.</title>
        <authorList>
            <person name="Mardanov A.V."/>
            <person name="Beletsky A.V."/>
            <person name="Kadnikov V.V."/>
            <person name="Ignatov A.N."/>
            <person name="Ravin N.V."/>
        </authorList>
    </citation>
    <scope>NUCLEOTIDE SEQUENCE [LARGE SCALE GENOMIC DNA]</scope>
    <source>
        <strain evidence="8">F-4157</strain>
    </source>
</reference>
<dbReference type="Pfam" id="PF11951">
    <property type="entry name" value="Fungal_trans_2"/>
    <property type="match status" value="1"/>
</dbReference>
<dbReference type="InterPro" id="IPR001138">
    <property type="entry name" value="Zn2Cys6_DnaBD"/>
</dbReference>
<evidence type="ECO:0008006" key="9">
    <source>
        <dbReference type="Google" id="ProtNLM"/>
    </source>
</evidence>
<dbReference type="InterPro" id="IPR021858">
    <property type="entry name" value="Fun_TF"/>
</dbReference>
<dbReference type="SUPFAM" id="SSF57701">
    <property type="entry name" value="Zn2/Cys6 DNA-binding domain"/>
    <property type="match status" value="1"/>
</dbReference>
<comment type="caution">
    <text evidence="7">The sequence shown here is derived from an EMBL/GenBank/DDBJ whole genome shotgun (WGS) entry which is preliminary data.</text>
</comment>
<dbReference type="InterPro" id="IPR036864">
    <property type="entry name" value="Zn2-C6_fun-type_DNA-bd_sf"/>
</dbReference>
<dbReference type="GO" id="GO:0008270">
    <property type="term" value="F:zinc ion binding"/>
    <property type="evidence" value="ECO:0007669"/>
    <property type="project" value="InterPro"/>
</dbReference>
<dbReference type="PANTHER" id="PTHR36206:SF12">
    <property type="entry name" value="ASPERCRYPTIN BIOSYNTHESIS CLUSTER-SPECIFIC TRANSCRIPTION REGULATOR ATNN-RELATED"/>
    <property type="match status" value="1"/>
</dbReference>
<keyword evidence="3" id="KW-0805">Transcription regulation</keyword>
<evidence type="ECO:0000256" key="1">
    <source>
        <dbReference type="ARBA" id="ARBA00022723"/>
    </source>
</evidence>
<dbReference type="Proteomes" id="UP000019487">
    <property type="component" value="Unassembled WGS sequence"/>
</dbReference>